<comment type="caution">
    <text evidence="1">The sequence shown here is derived from an EMBL/GenBank/DDBJ whole genome shotgun (WGS) entry which is preliminary data.</text>
</comment>
<dbReference type="EMBL" id="MOBO01000011">
    <property type="protein sequence ID" value="RON39024.1"/>
    <property type="molecule type" value="Genomic_DNA"/>
</dbReference>
<gene>
    <name evidence="1" type="ORF">BK664_12535</name>
</gene>
<name>A0A423JMW9_9PSED</name>
<dbReference type="AlphaFoldDB" id="A0A423JMW9"/>
<evidence type="ECO:0000313" key="2">
    <source>
        <dbReference type="Proteomes" id="UP000286351"/>
    </source>
</evidence>
<evidence type="ECO:0000313" key="1">
    <source>
        <dbReference type="EMBL" id="RON39024.1"/>
    </source>
</evidence>
<sequence length="133" mass="14318">MTGTKPQKPARKAGRHQAVILPTIHNGLLRLAKKVAWLQADSSQKMLTVCPAVVRAQDAEAALPTTAIKPRSRARKVARLRAVGNPPMRISRPAAAREVVAAVTLPTTKIKPLKQGEKEVNKALVADVNPDEV</sequence>
<proteinExistence type="predicted"/>
<protein>
    <submittedName>
        <fullName evidence="1">Uncharacterized protein</fullName>
    </submittedName>
</protein>
<dbReference type="Proteomes" id="UP000286351">
    <property type="component" value="Unassembled WGS sequence"/>
</dbReference>
<reference evidence="1 2" key="1">
    <citation type="submission" date="2016-10" db="EMBL/GenBank/DDBJ databases">
        <title>Comparative genome analysis of multiple Pseudomonas spp. focuses on biocontrol and plant growth promoting traits.</title>
        <authorList>
            <person name="Tao X.-Y."/>
            <person name="Taylor C.G."/>
        </authorList>
    </citation>
    <scope>NUCLEOTIDE SEQUENCE [LARGE SCALE GENOMIC DNA]</scope>
    <source>
        <strain evidence="1 2">38D4</strain>
    </source>
</reference>
<organism evidence="1 2">
    <name type="scientific">Pseudomonas brassicacearum</name>
    <dbReference type="NCBI Taxonomy" id="930166"/>
    <lineage>
        <taxon>Bacteria</taxon>
        <taxon>Pseudomonadati</taxon>
        <taxon>Pseudomonadota</taxon>
        <taxon>Gammaproteobacteria</taxon>
        <taxon>Pseudomonadales</taxon>
        <taxon>Pseudomonadaceae</taxon>
        <taxon>Pseudomonas</taxon>
    </lineage>
</organism>
<accession>A0A423JMW9</accession>